<organism evidence="2 3">
    <name type="scientific">Cocleimonas flava</name>
    <dbReference type="NCBI Taxonomy" id="634765"/>
    <lineage>
        <taxon>Bacteria</taxon>
        <taxon>Pseudomonadati</taxon>
        <taxon>Pseudomonadota</taxon>
        <taxon>Gammaproteobacteria</taxon>
        <taxon>Thiotrichales</taxon>
        <taxon>Thiotrichaceae</taxon>
        <taxon>Cocleimonas</taxon>
    </lineage>
</organism>
<keyword evidence="1" id="KW-0812">Transmembrane</keyword>
<proteinExistence type="predicted"/>
<accession>A0A4R1EZU0</accession>
<feature type="transmembrane region" description="Helical" evidence="1">
    <location>
        <begin position="44"/>
        <end position="65"/>
    </location>
</feature>
<feature type="transmembrane region" description="Helical" evidence="1">
    <location>
        <begin position="6"/>
        <end position="32"/>
    </location>
</feature>
<keyword evidence="1" id="KW-0472">Membrane</keyword>
<protein>
    <submittedName>
        <fullName evidence="2">Uncharacterized protein</fullName>
    </submittedName>
</protein>
<sequence>MFNYSLLNAAAVPTLSGMMLFILSLLLFFVAFKVSKQKSANTGKFFITLIGVGALVSGMGGVKLISDVSAVGYASLPIVGSKGSVTLNPNGTSIFQNQDGAQRTLVAGKIDKSVFPEGTFCKSILQGVSPITNDSFNYNPCNEGDPIPYEAICRFECAFSDPSDVADISDD</sequence>
<evidence type="ECO:0000256" key="1">
    <source>
        <dbReference type="SAM" id="Phobius"/>
    </source>
</evidence>
<keyword evidence="3" id="KW-1185">Reference proteome</keyword>
<gene>
    <name evidence="2" type="ORF">EV695_1937</name>
</gene>
<name>A0A4R1EZU0_9GAMM</name>
<evidence type="ECO:0000313" key="3">
    <source>
        <dbReference type="Proteomes" id="UP000294887"/>
    </source>
</evidence>
<comment type="caution">
    <text evidence="2">The sequence shown here is derived from an EMBL/GenBank/DDBJ whole genome shotgun (WGS) entry which is preliminary data.</text>
</comment>
<dbReference type="AlphaFoldDB" id="A0A4R1EZU0"/>
<dbReference type="RefSeq" id="WP_131905703.1">
    <property type="nucleotide sequence ID" value="NZ_BAAAFU010000004.1"/>
</dbReference>
<reference evidence="2 3" key="1">
    <citation type="submission" date="2019-03" db="EMBL/GenBank/DDBJ databases">
        <title>Genomic Encyclopedia of Type Strains, Phase IV (KMG-IV): sequencing the most valuable type-strain genomes for metagenomic binning, comparative biology and taxonomic classification.</title>
        <authorList>
            <person name="Goeker M."/>
        </authorList>
    </citation>
    <scope>NUCLEOTIDE SEQUENCE [LARGE SCALE GENOMIC DNA]</scope>
    <source>
        <strain evidence="2 3">DSM 24830</strain>
    </source>
</reference>
<dbReference type="EMBL" id="SMFQ01000003">
    <property type="protein sequence ID" value="TCJ87427.1"/>
    <property type="molecule type" value="Genomic_DNA"/>
</dbReference>
<dbReference type="Proteomes" id="UP000294887">
    <property type="component" value="Unassembled WGS sequence"/>
</dbReference>
<keyword evidence="1" id="KW-1133">Transmembrane helix</keyword>
<evidence type="ECO:0000313" key="2">
    <source>
        <dbReference type="EMBL" id="TCJ87427.1"/>
    </source>
</evidence>